<keyword evidence="6" id="KW-0547">Nucleotide-binding</keyword>
<sequence>MTLFYALAHCWNTVESDGCKDCLRKAGKEVNGCLPKREGRALNTGCYLRYSTHKFYNEDGAAGGGTRSLRSGGGIIAEVLSAASILMITLFGSYAAFTKLSKIRKSQHPENGIIITIHLTQILNWKQWFNIILETIEEIAYLHESSKIRIIHRDIKSSNILLNENLTLKISDFGLARCFGADKSHLEHWNCWNTILNWKQRFNIILGTVEEITYLHESSKIRIIHRDIKSSNVLLDENLTLKTADFSLVWCFDADKSHFEHWNY</sequence>
<evidence type="ECO:0000256" key="10">
    <source>
        <dbReference type="ARBA" id="ARBA00023180"/>
    </source>
</evidence>
<keyword evidence="17" id="KW-1185">Reference proteome</keyword>
<evidence type="ECO:0000256" key="3">
    <source>
        <dbReference type="ARBA" id="ARBA00022679"/>
    </source>
</evidence>
<feature type="domain" description="Gnk2-homologous" evidence="15">
    <location>
        <begin position="1"/>
        <end position="55"/>
    </location>
</feature>
<evidence type="ECO:0000256" key="5">
    <source>
        <dbReference type="ARBA" id="ARBA00022737"/>
    </source>
</evidence>
<dbReference type="InterPro" id="IPR008271">
    <property type="entry name" value="Ser/Thr_kinase_AS"/>
</dbReference>
<keyword evidence="10" id="KW-0325">Glycoprotein</keyword>
<feature type="transmembrane region" description="Helical" evidence="13">
    <location>
        <begin position="75"/>
        <end position="97"/>
    </location>
</feature>
<dbReference type="Pfam" id="PF00069">
    <property type="entry name" value="Pkinase"/>
    <property type="match status" value="2"/>
</dbReference>
<keyword evidence="8" id="KW-0067">ATP-binding</keyword>
<dbReference type="PROSITE" id="PS00108">
    <property type="entry name" value="PROTEIN_KINASE_ST"/>
    <property type="match status" value="2"/>
</dbReference>
<reference evidence="16 17" key="1">
    <citation type="submission" date="2024-01" db="EMBL/GenBank/DDBJ databases">
        <title>The genomes of 5 underutilized Papilionoideae crops provide insights into root nodulation and disease resistanc.</title>
        <authorList>
            <person name="Jiang F."/>
        </authorList>
    </citation>
    <scope>NUCLEOTIDE SEQUENCE [LARGE SCALE GENOMIC DNA]</scope>
    <source>
        <strain evidence="16">LVBAO_FW01</strain>
        <tissue evidence="16">Leaves</tissue>
    </source>
</reference>
<evidence type="ECO:0000259" key="15">
    <source>
        <dbReference type="PROSITE" id="PS51473"/>
    </source>
</evidence>
<dbReference type="EC" id="2.7.11.1" evidence="1"/>
<dbReference type="Gene3D" id="1.10.510.10">
    <property type="entry name" value="Transferase(Phosphotransferase) domain 1"/>
    <property type="match status" value="2"/>
</dbReference>
<keyword evidence="2" id="KW-0723">Serine/threonine-protein kinase</keyword>
<name>A0AAN9K9V1_CANGL</name>
<keyword evidence="13" id="KW-0472">Membrane</keyword>
<evidence type="ECO:0000256" key="8">
    <source>
        <dbReference type="ARBA" id="ARBA00022840"/>
    </source>
</evidence>
<dbReference type="AlphaFoldDB" id="A0AAN9K9V1"/>
<dbReference type="SUPFAM" id="SSF56112">
    <property type="entry name" value="Protein kinase-like (PK-like)"/>
    <property type="match status" value="2"/>
</dbReference>
<gene>
    <name evidence="16" type="ORF">VNO77_37213</name>
</gene>
<dbReference type="Pfam" id="PF01657">
    <property type="entry name" value="Stress-antifung"/>
    <property type="match status" value="1"/>
</dbReference>
<dbReference type="Proteomes" id="UP001367508">
    <property type="component" value="Unassembled WGS sequence"/>
</dbReference>
<comment type="catalytic activity">
    <reaction evidence="12">
        <text>L-seryl-[protein] + ATP = O-phospho-L-seryl-[protein] + ADP + H(+)</text>
        <dbReference type="Rhea" id="RHEA:17989"/>
        <dbReference type="Rhea" id="RHEA-COMP:9863"/>
        <dbReference type="Rhea" id="RHEA-COMP:11604"/>
        <dbReference type="ChEBI" id="CHEBI:15378"/>
        <dbReference type="ChEBI" id="CHEBI:29999"/>
        <dbReference type="ChEBI" id="CHEBI:30616"/>
        <dbReference type="ChEBI" id="CHEBI:83421"/>
        <dbReference type="ChEBI" id="CHEBI:456216"/>
        <dbReference type="EC" id="2.7.11.1"/>
    </reaction>
</comment>
<keyword evidence="5" id="KW-0677">Repeat</keyword>
<evidence type="ECO:0000256" key="11">
    <source>
        <dbReference type="ARBA" id="ARBA00047899"/>
    </source>
</evidence>
<dbReference type="GO" id="GO:0005524">
    <property type="term" value="F:ATP binding"/>
    <property type="evidence" value="ECO:0007669"/>
    <property type="project" value="UniProtKB-KW"/>
</dbReference>
<evidence type="ECO:0000256" key="6">
    <source>
        <dbReference type="ARBA" id="ARBA00022741"/>
    </source>
</evidence>
<evidence type="ECO:0000256" key="7">
    <source>
        <dbReference type="ARBA" id="ARBA00022777"/>
    </source>
</evidence>
<dbReference type="Gene3D" id="3.30.430.20">
    <property type="entry name" value="Gnk2 domain, C-X8-C-X2-C motif"/>
    <property type="match status" value="1"/>
</dbReference>
<evidence type="ECO:0000256" key="13">
    <source>
        <dbReference type="SAM" id="Phobius"/>
    </source>
</evidence>
<dbReference type="PROSITE" id="PS51473">
    <property type="entry name" value="GNK2"/>
    <property type="match status" value="1"/>
</dbReference>
<evidence type="ECO:0000259" key="14">
    <source>
        <dbReference type="PROSITE" id="PS50011"/>
    </source>
</evidence>
<keyword evidence="13" id="KW-1133">Transmembrane helix</keyword>
<dbReference type="GO" id="GO:0004674">
    <property type="term" value="F:protein serine/threonine kinase activity"/>
    <property type="evidence" value="ECO:0007669"/>
    <property type="project" value="UniProtKB-KW"/>
</dbReference>
<keyword evidence="9" id="KW-0675">Receptor</keyword>
<dbReference type="InterPro" id="IPR000719">
    <property type="entry name" value="Prot_kinase_dom"/>
</dbReference>
<accession>A0AAN9K9V1</accession>
<dbReference type="PROSITE" id="PS50011">
    <property type="entry name" value="PROTEIN_KINASE_DOM"/>
    <property type="match status" value="1"/>
</dbReference>
<comment type="catalytic activity">
    <reaction evidence="11">
        <text>L-threonyl-[protein] + ATP = O-phospho-L-threonyl-[protein] + ADP + H(+)</text>
        <dbReference type="Rhea" id="RHEA:46608"/>
        <dbReference type="Rhea" id="RHEA-COMP:11060"/>
        <dbReference type="Rhea" id="RHEA-COMP:11605"/>
        <dbReference type="ChEBI" id="CHEBI:15378"/>
        <dbReference type="ChEBI" id="CHEBI:30013"/>
        <dbReference type="ChEBI" id="CHEBI:30616"/>
        <dbReference type="ChEBI" id="CHEBI:61977"/>
        <dbReference type="ChEBI" id="CHEBI:456216"/>
        <dbReference type="EC" id="2.7.11.1"/>
    </reaction>
</comment>
<evidence type="ECO:0000256" key="4">
    <source>
        <dbReference type="ARBA" id="ARBA00022729"/>
    </source>
</evidence>
<dbReference type="FunFam" id="1.10.510.10:FF:001023">
    <property type="entry name" value="Os07g0541700 protein"/>
    <property type="match status" value="2"/>
</dbReference>
<evidence type="ECO:0000256" key="9">
    <source>
        <dbReference type="ARBA" id="ARBA00023170"/>
    </source>
</evidence>
<feature type="domain" description="Protein kinase" evidence="14">
    <location>
        <begin position="1"/>
        <end position="264"/>
    </location>
</feature>
<dbReference type="CDD" id="cd23509">
    <property type="entry name" value="Gnk2-like"/>
    <property type="match status" value="1"/>
</dbReference>
<evidence type="ECO:0000313" key="16">
    <source>
        <dbReference type="EMBL" id="KAK7312944.1"/>
    </source>
</evidence>
<organism evidence="16 17">
    <name type="scientific">Canavalia gladiata</name>
    <name type="common">Sword bean</name>
    <name type="synonym">Dolichos gladiatus</name>
    <dbReference type="NCBI Taxonomy" id="3824"/>
    <lineage>
        <taxon>Eukaryota</taxon>
        <taxon>Viridiplantae</taxon>
        <taxon>Streptophyta</taxon>
        <taxon>Embryophyta</taxon>
        <taxon>Tracheophyta</taxon>
        <taxon>Spermatophyta</taxon>
        <taxon>Magnoliopsida</taxon>
        <taxon>eudicotyledons</taxon>
        <taxon>Gunneridae</taxon>
        <taxon>Pentapetalae</taxon>
        <taxon>rosids</taxon>
        <taxon>fabids</taxon>
        <taxon>Fabales</taxon>
        <taxon>Fabaceae</taxon>
        <taxon>Papilionoideae</taxon>
        <taxon>50 kb inversion clade</taxon>
        <taxon>NPAAA clade</taxon>
        <taxon>indigoferoid/millettioid clade</taxon>
        <taxon>Phaseoleae</taxon>
        <taxon>Canavalia</taxon>
    </lineage>
</organism>
<keyword evidence="3" id="KW-0808">Transferase</keyword>
<dbReference type="InterPro" id="IPR052059">
    <property type="entry name" value="CR_Ser/Thr_kinase"/>
</dbReference>
<evidence type="ECO:0000256" key="1">
    <source>
        <dbReference type="ARBA" id="ARBA00012513"/>
    </source>
</evidence>
<dbReference type="EMBL" id="JAYMYQ010000009">
    <property type="protein sequence ID" value="KAK7312944.1"/>
    <property type="molecule type" value="Genomic_DNA"/>
</dbReference>
<evidence type="ECO:0000256" key="12">
    <source>
        <dbReference type="ARBA" id="ARBA00048679"/>
    </source>
</evidence>
<protein>
    <recommendedName>
        <fullName evidence="1">non-specific serine/threonine protein kinase</fullName>
        <ecNumber evidence="1">2.7.11.1</ecNumber>
    </recommendedName>
</protein>
<keyword evidence="7" id="KW-0418">Kinase</keyword>
<keyword evidence="13" id="KW-0812">Transmembrane</keyword>
<proteinExistence type="predicted"/>
<evidence type="ECO:0000256" key="2">
    <source>
        <dbReference type="ARBA" id="ARBA00022527"/>
    </source>
</evidence>
<comment type="caution">
    <text evidence="16">The sequence shown here is derived from an EMBL/GenBank/DDBJ whole genome shotgun (WGS) entry which is preliminary data.</text>
</comment>
<keyword evidence="4" id="KW-0732">Signal</keyword>
<dbReference type="PANTHER" id="PTHR47973">
    <property type="entry name" value="CYSTEINE-RICH RECEPTOR-LIKE PROTEIN KINASE 3"/>
    <property type="match status" value="1"/>
</dbReference>
<dbReference type="InterPro" id="IPR038408">
    <property type="entry name" value="GNK2_sf"/>
</dbReference>
<evidence type="ECO:0000313" key="17">
    <source>
        <dbReference type="Proteomes" id="UP001367508"/>
    </source>
</evidence>
<dbReference type="InterPro" id="IPR011009">
    <property type="entry name" value="Kinase-like_dom_sf"/>
</dbReference>
<dbReference type="InterPro" id="IPR002902">
    <property type="entry name" value="GNK2"/>
</dbReference>